<dbReference type="InterPro" id="IPR004603">
    <property type="entry name" value="DNA_mismatch_endonuc_vsr"/>
</dbReference>
<evidence type="ECO:0000256" key="1">
    <source>
        <dbReference type="ARBA" id="ARBA00022722"/>
    </source>
</evidence>
<evidence type="ECO:0000256" key="5">
    <source>
        <dbReference type="ARBA" id="ARBA00023204"/>
    </source>
</evidence>
<keyword evidence="5 6" id="KW-0234">DNA repair</keyword>
<dbReference type="CDD" id="cd00221">
    <property type="entry name" value="Vsr"/>
    <property type="match status" value="1"/>
</dbReference>
<gene>
    <name evidence="7" type="ORF">A8145_21685</name>
</gene>
<dbReference type="EC" id="3.1.-.-" evidence="6"/>
<comment type="caution">
    <text evidence="7">The sequence shown here is derived from an EMBL/GenBank/DDBJ whole genome shotgun (WGS) entry which is preliminary data.</text>
</comment>
<evidence type="ECO:0000313" key="7">
    <source>
        <dbReference type="EMBL" id="OBQ62405.1"/>
    </source>
</evidence>
<evidence type="ECO:0000256" key="6">
    <source>
        <dbReference type="PIRNR" id="PIRNR018267"/>
    </source>
</evidence>
<dbReference type="GO" id="GO:0004519">
    <property type="term" value="F:endonuclease activity"/>
    <property type="evidence" value="ECO:0007669"/>
    <property type="project" value="UniProtKB-KW"/>
</dbReference>
<evidence type="ECO:0000256" key="2">
    <source>
        <dbReference type="ARBA" id="ARBA00022759"/>
    </source>
</evidence>
<dbReference type="EMBL" id="LYTK01000020">
    <property type="protein sequence ID" value="OBQ62405.1"/>
    <property type="molecule type" value="Genomic_DNA"/>
</dbReference>
<dbReference type="Pfam" id="PF03852">
    <property type="entry name" value="Vsr"/>
    <property type="match status" value="1"/>
</dbReference>
<dbReference type="SUPFAM" id="SSF52980">
    <property type="entry name" value="Restriction endonuclease-like"/>
    <property type="match status" value="1"/>
</dbReference>
<dbReference type="AlphaFoldDB" id="A0AA91F1B6"/>
<dbReference type="Gene3D" id="3.40.960.10">
    <property type="entry name" value="VSR Endonuclease"/>
    <property type="match status" value="1"/>
</dbReference>
<dbReference type="NCBIfam" id="TIGR00632">
    <property type="entry name" value="vsr"/>
    <property type="match status" value="1"/>
</dbReference>
<dbReference type="GO" id="GO:0016787">
    <property type="term" value="F:hydrolase activity"/>
    <property type="evidence" value="ECO:0007669"/>
    <property type="project" value="UniProtKB-KW"/>
</dbReference>
<protein>
    <recommendedName>
        <fullName evidence="6">Very short patch repair endonuclease</fullName>
        <ecNumber evidence="6">3.1.-.-</ecNumber>
    </recommendedName>
</protein>
<proteinExistence type="inferred from homology"/>
<comment type="function">
    <text evidence="6">May nick specific sequences that contain T:G mispairs resulting from m5C-deamination.</text>
</comment>
<name>A0AA91F1B6_RHILI</name>
<accession>A0AA91F1B6</accession>
<evidence type="ECO:0000256" key="4">
    <source>
        <dbReference type="ARBA" id="ARBA00022801"/>
    </source>
</evidence>
<dbReference type="PIRSF" id="PIRSF018267">
    <property type="entry name" value="VSR_endonuc"/>
    <property type="match status" value="1"/>
</dbReference>
<sequence>MALIKARDTKPELKVRRAMYAAGLRYRLHAKDLPGRPDLVFRSRRIAVFVHGCFWHQHPDPACKLARMPKSKLEFWRPKLEGNRQRDLRTRSELEQRGWSVFEVWECQTSRDELDALAISIQRAPIAPQSGRGNSRK</sequence>
<organism evidence="7 8">
    <name type="scientific">Rhizobium loti</name>
    <name type="common">Mesorhizobium loti</name>
    <dbReference type="NCBI Taxonomy" id="381"/>
    <lineage>
        <taxon>Bacteria</taxon>
        <taxon>Pseudomonadati</taxon>
        <taxon>Pseudomonadota</taxon>
        <taxon>Alphaproteobacteria</taxon>
        <taxon>Hyphomicrobiales</taxon>
        <taxon>Phyllobacteriaceae</taxon>
        <taxon>Mesorhizobium</taxon>
    </lineage>
</organism>
<dbReference type="InterPro" id="IPR011335">
    <property type="entry name" value="Restrct_endonuc-II-like"/>
</dbReference>
<dbReference type="GO" id="GO:0006298">
    <property type="term" value="P:mismatch repair"/>
    <property type="evidence" value="ECO:0007669"/>
    <property type="project" value="UniProtKB-UniRule"/>
</dbReference>
<keyword evidence="4 6" id="KW-0378">Hydrolase</keyword>
<keyword evidence="1 6" id="KW-0540">Nuclease</keyword>
<keyword evidence="3 6" id="KW-0227">DNA damage</keyword>
<reference evidence="7 8" key="1">
    <citation type="submission" date="2016-05" db="EMBL/GenBank/DDBJ databases">
        <authorList>
            <person name="Ramsay J.P."/>
        </authorList>
    </citation>
    <scope>NUCLEOTIDE SEQUENCE [LARGE SCALE GENOMIC DNA]</scope>
    <source>
        <strain evidence="7 8">NZP2042</strain>
    </source>
</reference>
<evidence type="ECO:0000313" key="8">
    <source>
        <dbReference type="Proteomes" id="UP000093737"/>
    </source>
</evidence>
<evidence type="ECO:0000256" key="3">
    <source>
        <dbReference type="ARBA" id="ARBA00022763"/>
    </source>
</evidence>
<keyword evidence="2 6" id="KW-0255">Endonuclease</keyword>
<dbReference type="Proteomes" id="UP000093737">
    <property type="component" value="Unassembled WGS sequence"/>
</dbReference>
<dbReference type="RefSeq" id="WP_065005656.1">
    <property type="nucleotide sequence ID" value="NZ_CP033334.1"/>
</dbReference>
<comment type="similarity">
    <text evidence="6">Belongs to the vsr family.</text>
</comment>